<evidence type="ECO:0008006" key="4">
    <source>
        <dbReference type="Google" id="ProtNLM"/>
    </source>
</evidence>
<name>A0ABY9Q679_9FIRM</name>
<reference evidence="2 3" key="1">
    <citation type="submission" date="2022-07" db="EMBL/GenBank/DDBJ databases">
        <title>Genome sequence of Terrisporobacter mayombei DSM6539.</title>
        <authorList>
            <person name="Boeer T."/>
            <person name="Bengelsdorf F.R."/>
            <person name="Daniel R."/>
            <person name="Poehlein A."/>
        </authorList>
    </citation>
    <scope>NUCLEOTIDE SEQUENCE [LARGE SCALE GENOMIC DNA]</scope>
    <source>
        <strain evidence="2 3">DSM 6539</strain>
    </source>
</reference>
<protein>
    <recommendedName>
        <fullName evidence="4">DUF4044 domain-containing protein</fullName>
    </recommendedName>
</protein>
<gene>
    <name evidence="2" type="ORF">TEMA_31800</name>
</gene>
<evidence type="ECO:0000313" key="2">
    <source>
        <dbReference type="EMBL" id="WMT82691.1"/>
    </source>
</evidence>
<evidence type="ECO:0000256" key="1">
    <source>
        <dbReference type="SAM" id="Phobius"/>
    </source>
</evidence>
<organism evidence="2 3">
    <name type="scientific">Terrisporobacter mayombei</name>
    <dbReference type="NCBI Taxonomy" id="1541"/>
    <lineage>
        <taxon>Bacteria</taxon>
        <taxon>Bacillati</taxon>
        <taxon>Bacillota</taxon>
        <taxon>Clostridia</taxon>
        <taxon>Peptostreptococcales</taxon>
        <taxon>Peptostreptococcaceae</taxon>
        <taxon>Terrisporobacter</taxon>
    </lineage>
</organism>
<sequence length="37" mass="4081">MAKNMQKKMTKVLAIGIAVIFILTSISTLIRMLAMSL</sequence>
<proteinExistence type="predicted"/>
<dbReference type="EMBL" id="CP101637">
    <property type="protein sequence ID" value="WMT82691.1"/>
    <property type="molecule type" value="Genomic_DNA"/>
</dbReference>
<evidence type="ECO:0000313" key="3">
    <source>
        <dbReference type="Proteomes" id="UP001235030"/>
    </source>
</evidence>
<keyword evidence="1" id="KW-0812">Transmembrane</keyword>
<keyword evidence="1" id="KW-0472">Membrane</keyword>
<dbReference type="Proteomes" id="UP001235030">
    <property type="component" value="Chromosome"/>
</dbReference>
<keyword evidence="1" id="KW-1133">Transmembrane helix</keyword>
<keyword evidence="3" id="KW-1185">Reference proteome</keyword>
<accession>A0ABY9Q679</accession>
<feature type="transmembrane region" description="Helical" evidence="1">
    <location>
        <begin position="12"/>
        <end position="34"/>
    </location>
</feature>